<dbReference type="AlphaFoldDB" id="A0AA87UWH7"/>
<keyword evidence="2" id="KW-0472">Membrane</keyword>
<dbReference type="GO" id="GO:0006465">
    <property type="term" value="P:signal peptide processing"/>
    <property type="evidence" value="ECO:0007669"/>
    <property type="project" value="UniProtKB-UniRule"/>
</dbReference>
<evidence type="ECO:0000256" key="1">
    <source>
        <dbReference type="NCBIfam" id="TIGR02228"/>
    </source>
</evidence>
<feature type="transmembrane region" description="Helical" evidence="2">
    <location>
        <begin position="148"/>
        <end position="166"/>
    </location>
</feature>
<protein>
    <recommendedName>
        <fullName evidence="1">Signal peptidase I</fullName>
        <ecNumber evidence="1">3.4.21.89</ecNumber>
    </recommendedName>
</protein>
<sequence length="190" mass="19944">MTHRPQHAGRRAMSWLGEALLWIAAAGGAICIVLVILAHTMGITLMMFSTGSMAPTIPAGSVAVVQQTPASEIEVGDVVTVDRAEQLPVTHRVTSVVEGATADERIITMRGDANERDDAQPYTVTSVRTVLWSLPGLAAFIVQLGDPFVLGGITIGAALLVGWAFWPREKDDVTDASADDPEPVTAGAGS</sequence>
<dbReference type="GO" id="GO:0009003">
    <property type="term" value="F:signal peptidase activity"/>
    <property type="evidence" value="ECO:0007669"/>
    <property type="project" value="UniProtKB-EC"/>
</dbReference>
<comment type="caution">
    <text evidence="4">The sequence shown here is derived from an EMBL/GenBank/DDBJ whole genome shotgun (WGS) entry which is preliminary data.</text>
</comment>
<evidence type="ECO:0000256" key="2">
    <source>
        <dbReference type="SAM" id="Phobius"/>
    </source>
</evidence>
<keyword evidence="5" id="KW-1185">Reference proteome</keyword>
<keyword evidence="2" id="KW-1133">Transmembrane helix</keyword>
<dbReference type="InterPro" id="IPR019533">
    <property type="entry name" value="Peptidase_S26"/>
</dbReference>
<dbReference type="Proteomes" id="UP000321749">
    <property type="component" value="Unassembled WGS sequence"/>
</dbReference>
<dbReference type="RefSeq" id="WP_318279073.1">
    <property type="nucleotide sequence ID" value="NZ_BJUU01000003.1"/>
</dbReference>
<dbReference type="NCBIfam" id="TIGR02228">
    <property type="entry name" value="sigpep_I_arch"/>
    <property type="match status" value="1"/>
</dbReference>
<dbReference type="InterPro" id="IPR001733">
    <property type="entry name" value="Peptidase_S26B"/>
</dbReference>
<reference evidence="4 5" key="1">
    <citation type="submission" date="2019-07" db="EMBL/GenBank/DDBJ databases">
        <title>Whole genome shotgun sequence of Agrococcus baldri NBRC 103055.</title>
        <authorList>
            <person name="Hosoyama A."/>
            <person name="Uohara A."/>
            <person name="Ohji S."/>
            <person name="Ichikawa N."/>
        </authorList>
    </citation>
    <scope>NUCLEOTIDE SEQUENCE [LARGE SCALE GENOMIC DNA]</scope>
    <source>
        <strain evidence="4 5">NBRC 103055</strain>
    </source>
</reference>
<dbReference type="EC" id="3.4.21.89" evidence="1"/>
<proteinExistence type="predicted"/>
<keyword evidence="2" id="KW-0812">Transmembrane</keyword>
<evidence type="ECO:0000259" key="3">
    <source>
        <dbReference type="Pfam" id="PF10502"/>
    </source>
</evidence>
<feature type="domain" description="Peptidase S26" evidence="3">
    <location>
        <begin position="25"/>
        <end position="93"/>
    </location>
</feature>
<feature type="transmembrane region" description="Helical" evidence="2">
    <location>
        <begin position="20"/>
        <end position="48"/>
    </location>
</feature>
<accession>A0AA87UWH7</accession>
<dbReference type="EMBL" id="BJUU01000003">
    <property type="protein sequence ID" value="GEK79502.1"/>
    <property type="molecule type" value="Genomic_DNA"/>
</dbReference>
<evidence type="ECO:0000313" key="4">
    <source>
        <dbReference type="EMBL" id="GEK79502.1"/>
    </source>
</evidence>
<dbReference type="GO" id="GO:0016020">
    <property type="term" value="C:membrane"/>
    <property type="evidence" value="ECO:0007669"/>
    <property type="project" value="UniProtKB-UniRule"/>
</dbReference>
<organism evidence="4 5">
    <name type="scientific">Agrococcus baldri</name>
    <dbReference type="NCBI Taxonomy" id="153730"/>
    <lineage>
        <taxon>Bacteria</taxon>
        <taxon>Bacillati</taxon>
        <taxon>Actinomycetota</taxon>
        <taxon>Actinomycetes</taxon>
        <taxon>Micrococcales</taxon>
        <taxon>Microbacteriaceae</taxon>
        <taxon>Agrococcus</taxon>
    </lineage>
</organism>
<dbReference type="CDD" id="cd06530">
    <property type="entry name" value="S26_SPase_I"/>
    <property type="match status" value="1"/>
</dbReference>
<evidence type="ECO:0000313" key="5">
    <source>
        <dbReference type="Proteomes" id="UP000321749"/>
    </source>
</evidence>
<dbReference type="Pfam" id="PF10502">
    <property type="entry name" value="Peptidase_S26"/>
    <property type="match status" value="1"/>
</dbReference>
<gene>
    <name evidence="4" type="ORF">ABA31_08530</name>
</gene>
<dbReference type="GO" id="GO:0004252">
    <property type="term" value="F:serine-type endopeptidase activity"/>
    <property type="evidence" value="ECO:0007669"/>
    <property type="project" value="UniProtKB-UniRule"/>
</dbReference>
<name>A0AA87UWH7_9MICO</name>